<sequence>MRKAMKLQASRGTAEGARLAHVIERFAEESPALARTRRARAGDGESLMVMLLREIDETVLPRRIVLIADGVEVAQMAVSNRRVSGLKIVGERPTTARLEPGDPESAARLYAHRLQTLFERSGRMQLRVDRNIGPIESDSLSCSARNLAACIGLSLGPCGGSGDIRDFLRGIESFALAWMLLVSRTGEEHHRGPDDLVAGLRAFRTLEQKAALASIRASLPGCLMLPLPDQRLLLKATVGMDQALAVLPKDAAVPAMDAWRKVFGAAPG</sequence>
<dbReference type="EMBL" id="JBHSGI010000002">
    <property type="protein sequence ID" value="MFC4667477.1"/>
    <property type="molecule type" value="Genomic_DNA"/>
</dbReference>
<protein>
    <submittedName>
        <fullName evidence="1">Uncharacterized protein</fullName>
    </submittedName>
</protein>
<evidence type="ECO:0000313" key="2">
    <source>
        <dbReference type="Proteomes" id="UP001595973"/>
    </source>
</evidence>
<keyword evidence="2" id="KW-1185">Reference proteome</keyword>
<comment type="caution">
    <text evidence="1">The sequence shown here is derived from an EMBL/GenBank/DDBJ whole genome shotgun (WGS) entry which is preliminary data.</text>
</comment>
<name>A0ABV9KBN3_9RHOB</name>
<organism evidence="1 2">
    <name type="scientific">Seohaeicola nanhaiensis</name>
    <dbReference type="NCBI Taxonomy" id="1387282"/>
    <lineage>
        <taxon>Bacteria</taxon>
        <taxon>Pseudomonadati</taxon>
        <taxon>Pseudomonadota</taxon>
        <taxon>Alphaproteobacteria</taxon>
        <taxon>Rhodobacterales</taxon>
        <taxon>Roseobacteraceae</taxon>
        <taxon>Seohaeicola</taxon>
    </lineage>
</organism>
<evidence type="ECO:0000313" key="1">
    <source>
        <dbReference type="EMBL" id="MFC4667477.1"/>
    </source>
</evidence>
<gene>
    <name evidence="1" type="ORF">ACFO5X_02820</name>
</gene>
<dbReference type="Proteomes" id="UP001595973">
    <property type="component" value="Unassembled WGS sequence"/>
</dbReference>
<reference evidence="2" key="1">
    <citation type="journal article" date="2019" name="Int. J. Syst. Evol. Microbiol.">
        <title>The Global Catalogue of Microorganisms (GCM) 10K type strain sequencing project: providing services to taxonomists for standard genome sequencing and annotation.</title>
        <authorList>
            <consortium name="The Broad Institute Genomics Platform"/>
            <consortium name="The Broad Institute Genome Sequencing Center for Infectious Disease"/>
            <person name="Wu L."/>
            <person name="Ma J."/>
        </authorList>
    </citation>
    <scope>NUCLEOTIDE SEQUENCE [LARGE SCALE GENOMIC DNA]</scope>
    <source>
        <strain evidence="2">CGMCC 4.7283</strain>
    </source>
</reference>
<dbReference type="RefSeq" id="WP_380715680.1">
    <property type="nucleotide sequence ID" value="NZ_JBHSGI010000002.1"/>
</dbReference>
<proteinExistence type="predicted"/>
<accession>A0ABV9KBN3</accession>